<evidence type="ECO:0000313" key="1">
    <source>
        <dbReference type="EMBL" id="KAJ3544926.1"/>
    </source>
</evidence>
<accession>A0ACC1SRT1</accession>
<proteinExistence type="predicted"/>
<protein>
    <submittedName>
        <fullName evidence="1">Uncharacterized protein</fullName>
    </submittedName>
</protein>
<keyword evidence="2" id="KW-1185">Reference proteome</keyword>
<reference evidence="1" key="1">
    <citation type="submission" date="2022-08" db="EMBL/GenBank/DDBJ databases">
        <title>Genome Sequence of Fusarium decemcellulare.</title>
        <authorList>
            <person name="Buettner E."/>
        </authorList>
    </citation>
    <scope>NUCLEOTIDE SEQUENCE</scope>
    <source>
        <strain evidence="1">Babe19</strain>
    </source>
</reference>
<comment type="caution">
    <text evidence="1">The sequence shown here is derived from an EMBL/GenBank/DDBJ whole genome shotgun (WGS) entry which is preliminary data.</text>
</comment>
<sequence>MAQKDHSSIPKAEDRLCTKCQSIRIDQMRSPEGYPHQPTFLTLKRSAEAGCRLCGFFCVSLEQGVDAERSLDLTLLSDQYPGYPLLLRAREVALDRIILFFNEEHVSRDEDGLPFHPDLPPGWDQGLENPLGHLDIFVYPADTPGLETLISGRPLPSTAGDSARDFETVKRWIAECTGTHSLCPKHHVDAPLPKRVIDVGPVDGSQEPRLILTESKQFQGHLYATLSHCWGGTLPLSTESDTLQDRMEGIAMASLPKTFREAVIIVRELGLRFLWIDSLCIIQDSAKDWEEQSALMGDIYRGGYINIAAKAAATSAVGCFIPREPEPEPCRVPCGTPAEFMYVRSPSYKAEDIENTPLDTRGWVLQERILSPRIIHYGVQQLYWECISSTQRQDGKYYNDVINFEEEVGLVPIGNFKQTLGLYSPTDPLLYEEYQGELSGIMDDSAIERCLHMDQWYHTVMDYTRRNLTYQSDKLAAVAGVAKAFKQERGYRYLAGLWEEDLVRGIMWWISDEKSSQIISDGLPSWSWARHSGEIAFLVSPGREKLAKVTDISYEQMGKFGQVTGAKLRLEGPMVKARYRHSESKANLVREDGTPIGYARFDVPVSRPADGDELVCCVLSRYVEGWAFALILHKTDGQTEAYKRIGYVRDDDLTVAGCLLEPEPERREIVLV</sequence>
<evidence type="ECO:0000313" key="2">
    <source>
        <dbReference type="Proteomes" id="UP001148629"/>
    </source>
</evidence>
<name>A0ACC1SRT1_9HYPO</name>
<organism evidence="1 2">
    <name type="scientific">Fusarium decemcellulare</name>
    <dbReference type="NCBI Taxonomy" id="57161"/>
    <lineage>
        <taxon>Eukaryota</taxon>
        <taxon>Fungi</taxon>
        <taxon>Dikarya</taxon>
        <taxon>Ascomycota</taxon>
        <taxon>Pezizomycotina</taxon>
        <taxon>Sordariomycetes</taxon>
        <taxon>Hypocreomycetidae</taxon>
        <taxon>Hypocreales</taxon>
        <taxon>Nectriaceae</taxon>
        <taxon>Fusarium</taxon>
        <taxon>Fusarium decemcellulare species complex</taxon>
    </lineage>
</organism>
<dbReference type="Proteomes" id="UP001148629">
    <property type="component" value="Unassembled WGS sequence"/>
</dbReference>
<dbReference type="EMBL" id="JANRMS010000173">
    <property type="protein sequence ID" value="KAJ3544926.1"/>
    <property type="molecule type" value="Genomic_DNA"/>
</dbReference>
<gene>
    <name evidence="1" type="ORF">NM208_g2768</name>
</gene>